<evidence type="ECO:0000259" key="1">
    <source>
        <dbReference type="Pfam" id="PF13545"/>
    </source>
</evidence>
<dbReference type="AlphaFoldDB" id="A0A0N7LRS2"/>
<evidence type="ECO:0000313" key="3">
    <source>
        <dbReference type="Proteomes" id="UP000054823"/>
    </source>
</evidence>
<dbReference type="STRING" id="321267.SHM7688_01050"/>
<dbReference type="Proteomes" id="UP000054823">
    <property type="component" value="Unassembled WGS sequence"/>
</dbReference>
<evidence type="ECO:0000313" key="2">
    <source>
        <dbReference type="EMBL" id="CUH51612.1"/>
    </source>
</evidence>
<accession>A0A0N7LRS2</accession>
<name>A0A0N7LRS2_9RHOB</name>
<dbReference type="Gene3D" id="2.60.120.10">
    <property type="entry name" value="Jelly Rolls"/>
    <property type="match status" value="1"/>
</dbReference>
<dbReference type="SUPFAM" id="SSF46785">
    <property type="entry name" value="Winged helix' DNA-binding domain"/>
    <property type="match status" value="1"/>
</dbReference>
<feature type="domain" description="HTH crp-type" evidence="1">
    <location>
        <begin position="147"/>
        <end position="210"/>
    </location>
</feature>
<dbReference type="InterPro" id="IPR014710">
    <property type="entry name" value="RmlC-like_jellyroll"/>
</dbReference>
<dbReference type="GO" id="GO:0006355">
    <property type="term" value="P:regulation of DNA-templated transcription"/>
    <property type="evidence" value="ECO:0007669"/>
    <property type="project" value="InterPro"/>
</dbReference>
<keyword evidence="3" id="KW-1185">Reference proteome</keyword>
<gene>
    <name evidence="2" type="ORF">SHM7688_01050</name>
</gene>
<dbReference type="Pfam" id="PF13545">
    <property type="entry name" value="HTH_Crp_2"/>
    <property type="match status" value="1"/>
</dbReference>
<dbReference type="InterPro" id="IPR036390">
    <property type="entry name" value="WH_DNA-bd_sf"/>
</dbReference>
<dbReference type="GO" id="GO:0003677">
    <property type="term" value="F:DNA binding"/>
    <property type="evidence" value="ECO:0007669"/>
    <property type="project" value="InterPro"/>
</dbReference>
<dbReference type="EMBL" id="CYPW01000006">
    <property type="protein sequence ID" value="CUH51612.1"/>
    <property type="molecule type" value="Genomic_DNA"/>
</dbReference>
<proteinExistence type="predicted"/>
<dbReference type="RefSeq" id="WP_158500668.1">
    <property type="nucleotide sequence ID" value="NZ_CYPW01000006.1"/>
</dbReference>
<organism evidence="2 3">
    <name type="scientific">Shimia marina</name>
    <dbReference type="NCBI Taxonomy" id="321267"/>
    <lineage>
        <taxon>Bacteria</taxon>
        <taxon>Pseudomonadati</taxon>
        <taxon>Pseudomonadota</taxon>
        <taxon>Alphaproteobacteria</taxon>
        <taxon>Rhodobacterales</taxon>
        <taxon>Roseobacteraceae</taxon>
    </lineage>
</organism>
<sequence length="212" mass="23343">MTDQARSREGMSLRRAVLDAGGIEKCGADGDVAFRWQGHPRAFVLVTQGKLTVHFRTKGRGVPWAECRAAVMQDCMPVTAALLSEREITVRARCTGVTSWLELSPHSLVLLVHGDMAFRRALFATHAKRLPTFFARASAKSAVSLDSRLADWLLIHADAGEVIATHGQIAEDLLTAREVVSRRLRSFATKGWITQKRGRIVVDTPTALTEVK</sequence>
<reference evidence="2 3" key="1">
    <citation type="submission" date="2015-09" db="EMBL/GenBank/DDBJ databases">
        <authorList>
            <consortium name="Swine Surveillance"/>
        </authorList>
    </citation>
    <scope>NUCLEOTIDE SEQUENCE [LARGE SCALE GENOMIC DNA]</scope>
    <source>
        <strain evidence="2 3">CECT 7688</strain>
    </source>
</reference>
<protein>
    <recommendedName>
        <fullName evidence="1">HTH crp-type domain-containing protein</fullName>
    </recommendedName>
</protein>
<dbReference type="InterPro" id="IPR012318">
    <property type="entry name" value="HTH_CRP"/>
</dbReference>